<name>A0A151RU63_CAJCA</name>
<evidence type="ECO:0000256" key="2">
    <source>
        <dbReference type="ARBA" id="ARBA00009748"/>
    </source>
</evidence>
<keyword evidence="4" id="KW-0472">Membrane</keyword>
<evidence type="ECO:0000256" key="5">
    <source>
        <dbReference type="ARBA" id="ARBA00022729"/>
    </source>
</evidence>
<dbReference type="STRING" id="3821.A0A151RU63"/>
<keyword evidence="12" id="KW-1185">Reference proteome</keyword>
<reference evidence="11" key="1">
    <citation type="journal article" date="2012" name="Nat. Biotechnol.">
        <title>Draft genome sequence of pigeonpea (Cajanus cajan), an orphan legume crop of resource-poor farmers.</title>
        <authorList>
            <person name="Varshney R.K."/>
            <person name="Chen W."/>
            <person name="Li Y."/>
            <person name="Bharti A.K."/>
            <person name="Saxena R.K."/>
            <person name="Schlueter J.A."/>
            <person name="Donoghue M.T."/>
            <person name="Azam S."/>
            <person name="Fan G."/>
            <person name="Whaley A.M."/>
            <person name="Farmer A.D."/>
            <person name="Sheridan J."/>
            <person name="Iwata A."/>
            <person name="Tuteja R."/>
            <person name="Penmetsa R.V."/>
            <person name="Wu W."/>
            <person name="Upadhyaya H.D."/>
            <person name="Yang S.P."/>
            <person name="Shah T."/>
            <person name="Saxena K.B."/>
            <person name="Michael T."/>
            <person name="McCombie W.R."/>
            <person name="Yang B."/>
            <person name="Zhang G."/>
            <person name="Yang H."/>
            <person name="Wang J."/>
            <person name="Spillane C."/>
            <person name="Cook D.R."/>
            <person name="May G.D."/>
            <person name="Xu X."/>
            <person name="Jackson S.A."/>
        </authorList>
    </citation>
    <scope>NUCLEOTIDE SEQUENCE [LARGE SCALE GENOMIC DNA]</scope>
</reference>
<evidence type="ECO:0000256" key="3">
    <source>
        <dbReference type="ARBA" id="ARBA00022475"/>
    </source>
</evidence>
<dbReference type="GO" id="GO:0098552">
    <property type="term" value="C:side of membrane"/>
    <property type="evidence" value="ECO:0007669"/>
    <property type="project" value="UniProtKB-KW"/>
</dbReference>
<evidence type="ECO:0000256" key="8">
    <source>
        <dbReference type="ARBA" id="ARBA00023288"/>
    </source>
</evidence>
<dbReference type="InterPro" id="IPR043325">
    <property type="entry name" value="LTSS"/>
</dbReference>
<protein>
    <recommendedName>
        <fullName evidence="10">Bifunctional inhibitor/plant lipid transfer protein/seed storage helical domain-containing protein</fullName>
    </recommendedName>
</protein>
<dbReference type="SUPFAM" id="SSF47699">
    <property type="entry name" value="Bifunctional inhibitor/lipid-transfer protein/seed storage 2S albumin"/>
    <property type="match status" value="1"/>
</dbReference>
<dbReference type="OMA" id="ACNINGL"/>
<dbReference type="PANTHER" id="PTHR33044">
    <property type="entry name" value="BIFUNCTIONAL INHIBITOR/LIPID-TRANSFER PROTEIN/SEED STORAGE 2S ALBUMIN SUPERFAMILY PROTEIN-RELATED"/>
    <property type="match status" value="1"/>
</dbReference>
<keyword evidence="3" id="KW-1003">Cell membrane</keyword>
<feature type="domain" description="Bifunctional inhibitor/plant lipid transfer protein/seed storage helical" evidence="10">
    <location>
        <begin position="34"/>
        <end position="115"/>
    </location>
</feature>
<dbReference type="Pfam" id="PF14368">
    <property type="entry name" value="LTP_2"/>
    <property type="match status" value="1"/>
</dbReference>
<feature type="chain" id="PRO_5007588098" description="Bifunctional inhibitor/plant lipid transfer protein/seed storage helical domain-containing protein" evidence="9">
    <location>
        <begin position="24"/>
        <end position="245"/>
    </location>
</feature>
<evidence type="ECO:0000256" key="1">
    <source>
        <dbReference type="ARBA" id="ARBA00004609"/>
    </source>
</evidence>
<keyword evidence="7" id="KW-0325">Glycoprotein</keyword>
<evidence type="ECO:0000313" key="11">
    <source>
        <dbReference type="EMBL" id="KYP46073.1"/>
    </source>
</evidence>
<evidence type="ECO:0000256" key="7">
    <source>
        <dbReference type="ARBA" id="ARBA00023180"/>
    </source>
</evidence>
<keyword evidence="6" id="KW-1015">Disulfide bond</keyword>
<comment type="similarity">
    <text evidence="2">Belongs to the plant LTP family.</text>
</comment>
<feature type="signal peptide" evidence="9">
    <location>
        <begin position="1"/>
        <end position="23"/>
    </location>
</feature>
<evidence type="ECO:0000256" key="6">
    <source>
        <dbReference type="ARBA" id="ARBA00023157"/>
    </source>
</evidence>
<gene>
    <name evidence="11" type="ORF">KK1_032380</name>
</gene>
<evidence type="ECO:0000256" key="9">
    <source>
        <dbReference type="SAM" id="SignalP"/>
    </source>
</evidence>
<evidence type="ECO:0000313" key="12">
    <source>
        <dbReference type="Proteomes" id="UP000075243"/>
    </source>
</evidence>
<dbReference type="GO" id="GO:0005886">
    <property type="term" value="C:plasma membrane"/>
    <property type="evidence" value="ECO:0007669"/>
    <property type="project" value="UniProtKB-SubCell"/>
</dbReference>
<evidence type="ECO:0000256" key="4">
    <source>
        <dbReference type="ARBA" id="ARBA00022622"/>
    </source>
</evidence>
<sequence length="245" mass="25938">MEQLRFTAFQIGVILAALVVASAKLVNGQISTSCTTSMMSSFTPCANIITGSTNNNGLTPPSTCCDSLRSLMSTNMDCACLMISANAPFFQLPLSQALALSLSQACNINGVSLQCKASGSPLSAPGPAVLGSSGPTLPSIATSPLSPQVYNCKTEVRPFFIKNKQSYFLLLLIYKRISKIVALEEAEKYEKVELAAASSPVEAEVPTRIPQIRPVLTPRPSASPSSYVSPSPFAFLIGIMVFGIY</sequence>
<dbReference type="InterPro" id="IPR036312">
    <property type="entry name" value="Bifun_inhib/LTP/seed_sf"/>
</dbReference>
<keyword evidence="8" id="KW-0449">Lipoprotein</keyword>
<dbReference type="CDD" id="cd00010">
    <property type="entry name" value="AAI_LTSS"/>
    <property type="match status" value="1"/>
</dbReference>
<dbReference type="Gene3D" id="1.10.110.10">
    <property type="entry name" value="Plant lipid-transfer and hydrophobic proteins"/>
    <property type="match status" value="1"/>
</dbReference>
<dbReference type="AlphaFoldDB" id="A0A151RU63"/>
<dbReference type="Gramene" id="C.cajan_30815.t">
    <property type="protein sequence ID" value="C.cajan_30815.t"/>
    <property type="gene ID" value="C.cajan_30815"/>
</dbReference>
<accession>A0A151RU63</accession>
<proteinExistence type="inferred from homology"/>
<dbReference type="EMBL" id="KQ483570">
    <property type="protein sequence ID" value="KYP46073.1"/>
    <property type="molecule type" value="Genomic_DNA"/>
</dbReference>
<dbReference type="InterPro" id="IPR016140">
    <property type="entry name" value="Bifunc_inhib/LTP/seed_store"/>
</dbReference>
<organism evidence="11 12">
    <name type="scientific">Cajanus cajan</name>
    <name type="common">Pigeon pea</name>
    <name type="synonym">Cajanus indicus</name>
    <dbReference type="NCBI Taxonomy" id="3821"/>
    <lineage>
        <taxon>Eukaryota</taxon>
        <taxon>Viridiplantae</taxon>
        <taxon>Streptophyta</taxon>
        <taxon>Embryophyta</taxon>
        <taxon>Tracheophyta</taxon>
        <taxon>Spermatophyta</taxon>
        <taxon>Magnoliopsida</taxon>
        <taxon>eudicotyledons</taxon>
        <taxon>Gunneridae</taxon>
        <taxon>Pentapetalae</taxon>
        <taxon>rosids</taxon>
        <taxon>fabids</taxon>
        <taxon>Fabales</taxon>
        <taxon>Fabaceae</taxon>
        <taxon>Papilionoideae</taxon>
        <taxon>50 kb inversion clade</taxon>
        <taxon>NPAAA clade</taxon>
        <taxon>indigoferoid/millettioid clade</taxon>
        <taxon>Phaseoleae</taxon>
        <taxon>Cajanus</taxon>
    </lineage>
</organism>
<dbReference type="Proteomes" id="UP000075243">
    <property type="component" value="Unassembled WGS sequence"/>
</dbReference>
<comment type="subcellular location">
    <subcellularLocation>
        <location evidence="1">Cell membrane</location>
        <topology evidence="1">Lipid-anchor</topology>
        <topology evidence="1">GPI-anchor</topology>
    </subcellularLocation>
</comment>
<evidence type="ECO:0000259" key="10">
    <source>
        <dbReference type="SMART" id="SM00499"/>
    </source>
</evidence>
<keyword evidence="5 9" id="KW-0732">Signal</keyword>
<dbReference type="SMART" id="SM00499">
    <property type="entry name" value="AAI"/>
    <property type="match status" value="1"/>
</dbReference>
<keyword evidence="4" id="KW-0336">GPI-anchor</keyword>